<evidence type="ECO:0008006" key="2">
    <source>
        <dbReference type="Google" id="ProtNLM"/>
    </source>
</evidence>
<organism evidence="1">
    <name type="scientific">viral metagenome</name>
    <dbReference type="NCBI Taxonomy" id="1070528"/>
    <lineage>
        <taxon>unclassified sequences</taxon>
        <taxon>metagenomes</taxon>
        <taxon>organismal metagenomes</taxon>
    </lineage>
</organism>
<sequence>MSFGFIIVRHVNTKLSDFYWKECYNCIRRWHNNPIIIIDDNSNREFLIENLALVNTTVIYDKEHHGAAELLPYYYFHLLQPFDKAIILHDSVFIQKPVDIECDTIKYLWTYPHLWDDDIYHAIHPLLENLPHSNSLMALFWDKSAWNGPFGMMSVISWNYIDEINRKYELWARLLPKISTRENRMALERVLGLIFCHHAGHLIDTEMDIIHSYIKWETTFTQYLNGECKNRGFVKVWSGR</sequence>
<evidence type="ECO:0000313" key="1">
    <source>
        <dbReference type="EMBL" id="QHT80877.1"/>
    </source>
</evidence>
<reference evidence="1" key="1">
    <citation type="journal article" date="2020" name="Nature">
        <title>Giant virus diversity and host interactions through global metagenomics.</title>
        <authorList>
            <person name="Schulz F."/>
            <person name="Roux S."/>
            <person name="Paez-Espino D."/>
            <person name="Jungbluth S."/>
            <person name="Walsh D.A."/>
            <person name="Denef V.J."/>
            <person name="McMahon K.D."/>
            <person name="Konstantinidis K.T."/>
            <person name="Eloe-Fadrosh E.A."/>
            <person name="Kyrpides N.C."/>
            <person name="Woyke T."/>
        </authorList>
    </citation>
    <scope>NUCLEOTIDE SEQUENCE</scope>
    <source>
        <strain evidence="1">GVMAG-M-3300023184-121</strain>
    </source>
</reference>
<protein>
    <recommendedName>
        <fullName evidence="2">Glycosyltransferase</fullName>
    </recommendedName>
</protein>
<proteinExistence type="predicted"/>
<dbReference type="AlphaFoldDB" id="A0A6C0HKI7"/>
<dbReference type="EMBL" id="MN739975">
    <property type="protein sequence ID" value="QHT80877.1"/>
    <property type="molecule type" value="Genomic_DNA"/>
</dbReference>
<name>A0A6C0HKI7_9ZZZZ</name>
<accession>A0A6C0HKI7</accession>